<dbReference type="OrthoDB" id="2531964at2"/>
<dbReference type="RefSeq" id="WP_074758900.1">
    <property type="nucleotide sequence ID" value="NZ_FOGJ01000043.1"/>
</dbReference>
<dbReference type="InterPro" id="IPR027417">
    <property type="entry name" value="P-loop_NTPase"/>
</dbReference>
<evidence type="ECO:0000313" key="1">
    <source>
        <dbReference type="EMBL" id="SES41183.1"/>
    </source>
</evidence>
<dbReference type="Proteomes" id="UP000182584">
    <property type="component" value="Unassembled WGS sequence"/>
</dbReference>
<proteinExistence type="predicted"/>
<dbReference type="EMBL" id="FOGJ01000043">
    <property type="protein sequence ID" value="SES41183.1"/>
    <property type="molecule type" value="Genomic_DNA"/>
</dbReference>
<protein>
    <submittedName>
        <fullName evidence="1">Uncharacterized protein</fullName>
    </submittedName>
</protein>
<organism evidence="1 2">
    <name type="scientific">Butyrivibrio fibrisolvens</name>
    <dbReference type="NCBI Taxonomy" id="831"/>
    <lineage>
        <taxon>Bacteria</taxon>
        <taxon>Bacillati</taxon>
        <taxon>Bacillota</taxon>
        <taxon>Clostridia</taxon>
        <taxon>Lachnospirales</taxon>
        <taxon>Lachnospiraceae</taxon>
        <taxon>Butyrivibrio</taxon>
    </lineage>
</organism>
<reference evidence="1 2" key="1">
    <citation type="submission" date="2016-10" db="EMBL/GenBank/DDBJ databases">
        <authorList>
            <person name="de Groot N.N."/>
        </authorList>
    </citation>
    <scope>NUCLEOTIDE SEQUENCE [LARGE SCALE GENOMIC DNA]</scope>
    <source>
        <strain evidence="1 2">AR40</strain>
    </source>
</reference>
<gene>
    <name evidence="1" type="ORF">SAMN04487884_14331</name>
</gene>
<accession>A0A1H9X6C9</accession>
<dbReference type="AlphaFoldDB" id="A0A1H9X6C9"/>
<dbReference type="Gene3D" id="3.40.50.300">
    <property type="entry name" value="P-loop containing nucleotide triphosphate hydrolases"/>
    <property type="match status" value="1"/>
</dbReference>
<name>A0A1H9X6C9_BUTFI</name>
<evidence type="ECO:0000313" key="2">
    <source>
        <dbReference type="Proteomes" id="UP000182584"/>
    </source>
</evidence>
<dbReference type="SUPFAM" id="SSF52540">
    <property type="entry name" value="P-loop containing nucleoside triphosphate hydrolases"/>
    <property type="match status" value="1"/>
</dbReference>
<sequence length="388" mass="43968">MNKSSEIFKPGALPVTTYISREAALGFTYEERLEQALNMSGYITLISGPSKIGKTVLCERVVGIDNLVEVLGSDFLNKENVWKTIGAKAGMPLSGMVTTGNTDNSISEEYIVTRENVIAYYQEHELVLLIDDFHYASEEIQRFLSQQLKDAIRKGLKVIISSLPHRCDDAIRTNPDLQGRISIIDIKPWSKDELRQIPRKGFEQLGIHVDDKYIESLVGESLASPQLMQLLCLNLCVLIKVDSGNAVDVSEEIIKKAYKFSTLNLDFKNITAVISNGKTKRGRERKKYCTSKGELDLYSLILEAIAQNPPIEEIGFDDLLTRINKTIVGDDKVTPKSLKEYLGNIQEVLNDKNRTFEVLEWRDNVLYVIEALFLFYLRWGRNEQGTEY</sequence>